<dbReference type="EMBL" id="JAGKQH010000014">
    <property type="protein sequence ID" value="KAG6581607.1"/>
    <property type="molecule type" value="Genomic_DNA"/>
</dbReference>
<feature type="compositionally biased region" description="Low complexity" evidence="1">
    <location>
        <begin position="65"/>
        <end position="83"/>
    </location>
</feature>
<feature type="transmembrane region" description="Helical" evidence="2">
    <location>
        <begin position="12"/>
        <end position="30"/>
    </location>
</feature>
<organism evidence="3 4">
    <name type="scientific">Cucurbita argyrosperma subsp. sororia</name>
    <dbReference type="NCBI Taxonomy" id="37648"/>
    <lineage>
        <taxon>Eukaryota</taxon>
        <taxon>Viridiplantae</taxon>
        <taxon>Streptophyta</taxon>
        <taxon>Embryophyta</taxon>
        <taxon>Tracheophyta</taxon>
        <taxon>Spermatophyta</taxon>
        <taxon>Magnoliopsida</taxon>
        <taxon>eudicotyledons</taxon>
        <taxon>Gunneridae</taxon>
        <taxon>Pentapetalae</taxon>
        <taxon>rosids</taxon>
        <taxon>fabids</taxon>
        <taxon>Cucurbitales</taxon>
        <taxon>Cucurbitaceae</taxon>
        <taxon>Cucurbiteae</taxon>
        <taxon>Cucurbita</taxon>
    </lineage>
</organism>
<gene>
    <name evidence="3" type="ORF">SDJN03_21609</name>
</gene>
<evidence type="ECO:0000256" key="2">
    <source>
        <dbReference type="SAM" id="Phobius"/>
    </source>
</evidence>
<dbReference type="Proteomes" id="UP000685013">
    <property type="component" value="Chromosome 14"/>
</dbReference>
<evidence type="ECO:0000313" key="4">
    <source>
        <dbReference type="Proteomes" id="UP000685013"/>
    </source>
</evidence>
<reference evidence="3 4" key="1">
    <citation type="journal article" date="2021" name="Hortic Res">
        <title>The domestication of Cucurbita argyrosperma as revealed by the genome of its wild relative.</title>
        <authorList>
            <person name="Barrera-Redondo J."/>
            <person name="Sanchez-de la Vega G."/>
            <person name="Aguirre-Liguori J.A."/>
            <person name="Castellanos-Morales G."/>
            <person name="Gutierrez-Guerrero Y.T."/>
            <person name="Aguirre-Dugua X."/>
            <person name="Aguirre-Planter E."/>
            <person name="Tenaillon M.I."/>
            <person name="Lira-Saade R."/>
            <person name="Eguiarte L.E."/>
        </authorList>
    </citation>
    <scope>NUCLEOTIDE SEQUENCE [LARGE SCALE GENOMIC DNA]</scope>
    <source>
        <strain evidence="3">JBR-2021</strain>
    </source>
</reference>
<protein>
    <submittedName>
        <fullName evidence="3">Uncharacterized protein</fullName>
    </submittedName>
</protein>
<dbReference type="PANTHER" id="PTHR34268">
    <property type="entry name" value="OS01G0321850 PROTEIN"/>
    <property type="match status" value="1"/>
</dbReference>
<keyword evidence="2" id="KW-0812">Transmembrane</keyword>
<keyword evidence="2" id="KW-0472">Membrane</keyword>
<proteinExistence type="predicted"/>
<dbReference type="AlphaFoldDB" id="A0AAV6MI23"/>
<evidence type="ECO:0000313" key="3">
    <source>
        <dbReference type="EMBL" id="KAG6581607.1"/>
    </source>
</evidence>
<keyword evidence="2" id="KW-1133">Transmembrane helix</keyword>
<keyword evidence="4" id="KW-1185">Reference proteome</keyword>
<name>A0AAV6MI23_9ROSI</name>
<evidence type="ECO:0000256" key="1">
    <source>
        <dbReference type="SAM" id="MobiDB-lite"/>
    </source>
</evidence>
<dbReference type="PANTHER" id="PTHR34268:SF8">
    <property type="entry name" value="FAE DOMAIN-CONTAINING PROTEIN"/>
    <property type="match status" value="1"/>
</dbReference>
<accession>A0AAV6MI23</accession>
<sequence>MISILEYDVAGIFLKIAMFVFVQVLVYLILSKSSNLFSNDKKLRSLSFKPARSVSIRRLLAALSDLPPGGELSPSSSVLTPSSVRRERSDDSDSWACDEGRIDLNLGKVEIDHGREDTRVNVDGSRYIFP</sequence>
<feature type="non-terminal residue" evidence="3">
    <location>
        <position position="1"/>
    </location>
</feature>
<comment type="caution">
    <text evidence="3">The sequence shown here is derived from an EMBL/GenBank/DDBJ whole genome shotgun (WGS) entry which is preliminary data.</text>
</comment>
<feature type="region of interest" description="Disordered" evidence="1">
    <location>
        <begin position="65"/>
        <end position="95"/>
    </location>
</feature>